<evidence type="ECO:0008006" key="3">
    <source>
        <dbReference type="Google" id="ProtNLM"/>
    </source>
</evidence>
<sequence>MLRKLSPAPRPMTPPNHLLIIGGTGMLAAASKHLVELAHRATLVARGRDGLERIAQSGEARTLAVDYHHTDTLINELRAARREHGPFDLVLLWIHSTAEPTFDAVVDLLGEQVEACRVFDVRGSASTDPTSEVDRRREYANERVDYRRVVLGYVHEQGVSRWLTHDEICTGVLQAIANGAEEWVVGKVRPRGARP</sequence>
<accession>A0A5B8Y514</accession>
<dbReference type="InterPro" id="IPR036291">
    <property type="entry name" value="NAD(P)-bd_dom_sf"/>
</dbReference>
<dbReference type="Proteomes" id="UP000315995">
    <property type="component" value="Chromosome"/>
</dbReference>
<name>A0A4Y6PS27_PERCE</name>
<dbReference type="SUPFAM" id="SSF51735">
    <property type="entry name" value="NAD(P)-binding Rossmann-fold domains"/>
    <property type="match status" value="1"/>
</dbReference>
<evidence type="ECO:0000313" key="2">
    <source>
        <dbReference type="Proteomes" id="UP000315995"/>
    </source>
</evidence>
<organism evidence="1 2">
    <name type="scientific">Persicimonas caeni</name>
    <dbReference type="NCBI Taxonomy" id="2292766"/>
    <lineage>
        <taxon>Bacteria</taxon>
        <taxon>Deltaproteobacteria</taxon>
        <taxon>Bradymonadales</taxon>
        <taxon>Bradymonadaceae</taxon>
        <taxon>Persicimonas</taxon>
    </lineage>
</organism>
<dbReference type="AlphaFoldDB" id="A0A4Y6PS27"/>
<keyword evidence="2" id="KW-1185">Reference proteome</keyword>
<accession>A0A4Y6PS27</accession>
<protein>
    <recommendedName>
        <fullName evidence="3">Short-chain dehydrogenase</fullName>
    </recommendedName>
</protein>
<dbReference type="NCBIfam" id="NF006168">
    <property type="entry name" value="PRK08309.1"/>
    <property type="match status" value="1"/>
</dbReference>
<evidence type="ECO:0000313" key="1">
    <source>
        <dbReference type="EMBL" id="QDG51136.1"/>
    </source>
</evidence>
<dbReference type="OrthoDB" id="7922774at2"/>
<gene>
    <name evidence="1" type="ORF">FIV42_10430</name>
</gene>
<reference evidence="1 2" key="1">
    <citation type="submission" date="2019-06" db="EMBL/GenBank/DDBJ databases">
        <title>Persicimonas caeni gen. nov., sp. nov., a predatory bacterium isolated from solar saltern.</title>
        <authorList>
            <person name="Wang S."/>
        </authorList>
    </citation>
    <scope>NUCLEOTIDE SEQUENCE [LARGE SCALE GENOMIC DNA]</scope>
    <source>
        <strain evidence="1 2">YN101</strain>
    </source>
</reference>
<dbReference type="EMBL" id="CP041186">
    <property type="protein sequence ID" value="QDG51136.1"/>
    <property type="molecule type" value="Genomic_DNA"/>
</dbReference>
<proteinExistence type="predicted"/>